<dbReference type="RefSeq" id="YP_001426528.1">
    <property type="nucleotide sequence ID" value="NC_008724.1"/>
</dbReference>
<evidence type="ECO:0000313" key="2">
    <source>
        <dbReference type="Proteomes" id="UP000202420"/>
    </source>
</evidence>
<reference evidence="1 2" key="1">
    <citation type="submission" date="2006-09" db="EMBL/GenBank/DDBJ databases">
        <title>Sequence and annotation of the 288-kb ATCV-1 virus that infects an endosymbiotic Chlorella strain of the heliozoon Acanthocystis turfacea.</title>
        <authorList>
            <person name="Fitzgerald L.A."/>
            <person name="Graves M.V."/>
            <person name="Li X."/>
            <person name="Pfitzner A.J.P."/>
            <person name="Hartigan J."/>
            <person name="Van Etten J.L."/>
        </authorList>
    </citation>
    <scope>NUCLEOTIDE SEQUENCE [LARGE SCALE GENOMIC DNA]</scope>
    <source>
        <strain evidence="1 2">ATCV-1</strain>
    </source>
</reference>
<dbReference type="KEGG" id="vg:5470220"/>
<organism evidence="1 2">
    <name type="scientific">Chlorovirus heliozoae</name>
    <dbReference type="NCBI Taxonomy" id="322019"/>
    <lineage>
        <taxon>Viruses</taxon>
        <taxon>Varidnaviria</taxon>
        <taxon>Bamfordvirae</taxon>
        <taxon>Nucleocytoviricota</taxon>
        <taxon>Megaviricetes</taxon>
        <taxon>Algavirales</taxon>
        <taxon>Phycodnaviridae</taxon>
        <taxon>Chlorovirus</taxon>
    </lineage>
</organism>
<name>A7K807_9PHYC</name>
<dbReference type="Proteomes" id="UP000202420">
    <property type="component" value="Segment"/>
</dbReference>
<keyword evidence="2" id="KW-1185">Reference proteome</keyword>
<dbReference type="EMBL" id="EF101928">
    <property type="protein sequence ID" value="ABT16181.1"/>
    <property type="molecule type" value="Genomic_DNA"/>
</dbReference>
<dbReference type="GeneID" id="5470220"/>
<accession>A7K807</accession>
<evidence type="ECO:0000313" key="1">
    <source>
        <dbReference type="EMBL" id="ABT16181.1"/>
    </source>
</evidence>
<proteinExistence type="predicted"/>
<dbReference type="OrthoDB" id="41242at10239"/>
<sequence>MFRGMKAESGLSSSCFYIKEIFLSYLRCLSLVPCGPRVIFAENFVGCLGGSGLGLLGGLGGLIHAGDFQLGELLRRRKGASRGRGQTLLGQEVLVQTVAHHTLLAVIEHLLGLLLGLGVALHQLVQESLLVLLALELHGVRGAGSPTADLQQEDVDQGVTGTAETVDVCLGLVLGGEHTADLQGELAALLAAELGAHEAHEGVVLTGGGDVVGFHGVETGGEVILGGGHGGRGAGSAHFLYDETIFHQFLRMKCRYTLAR</sequence>
<protein>
    <submittedName>
        <fullName evidence="1">Uncharacterized protein z047R</fullName>
    </submittedName>
</protein>
<gene>
    <name evidence="1" type="primary">z047R</name>
    <name evidence="1" type="ORF">ATCV1_z047R</name>
</gene>